<reference evidence="2 3" key="1">
    <citation type="submission" date="2020-07" db="EMBL/GenBank/DDBJ databases">
        <title>Complete Genome Sequence of an acetic acid bacterium, Acetobacter aceti JCM20276.</title>
        <authorList>
            <person name="Hirose Y."/>
            <person name="Mihara H."/>
        </authorList>
    </citation>
    <scope>NUCLEOTIDE SEQUENCE [LARGE SCALE GENOMIC DNA]</scope>
    <source>
        <strain evidence="2 3">JCM20276</strain>
    </source>
</reference>
<name>A0A6S6PTP5_ACEAC</name>
<organism evidence="2 3">
    <name type="scientific">Acetobacter aceti</name>
    <dbReference type="NCBI Taxonomy" id="435"/>
    <lineage>
        <taxon>Bacteria</taxon>
        <taxon>Pseudomonadati</taxon>
        <taxon>Pseudomonadota</taxon>
        <taxon>Alphaproteobacteria</taxon>
        <taxon>Acetobacterales</taxon>
        <taxon>Acetobacteraceae</taxon>
        <taxon>Acetobacter</taxon>
        <taxon>Acetobacter subgen. Acetobacter</taxon>
    </lineage>
</organism>
<feature type="region of interest" description="Disordered" evidence="1">
    <location>
        <begin position="60"/>
        <end position="80"/>
    </location>
</feature>
<protein>
    <submittedName>
        <fullName evidence="2">Uncharacterized protein</fullName>
    </submittedName>
</protein>
<sequence length="80" mass="8503">MHPVVHAAVSVQTSQAERLSSERHLMVPLPAGATLAGIQRSGFPRTFSVSKGDKLRLGGIIPMNDPYAGAPRTRKGPQSL</sequence>
<evidence type="ECO:0000313" key="2">
    <source>
        <dbReference type="EMBL" id="BCI68444.1"/>
    </source>
</evidence>
<gene>
    <name evidence="2" type="ORF">AAJCM20276_30680</name>
</gene>
<proteinExistence type="predicted"/>
<evidence type="ECO:0000256" key="1">
    <source>
        <dbReference type="SAM" id="MobiDB-lite"/>
    </source>
</evidence>
<evidence type="ECO:0000313" key="3">
    <source>
        <dbReference type="Proteomes" id="UP000515220"/>
    </source>
</evidence>
<dbReference type="EMBL" id="AP023326">
    <property type="protein sequence ID" value="BCI68444.1"/>
    <property type="molecule type" value="Genomic_DNA"/>
</dbReference>
<dbReference type="AlphaFoldDB" id="A0A6S6PTP5"/>
<dbReference type="Proteomes" id="UP000515220">
    <property type="component" value="Chromosome"/>
</dbReference>
<accession>A0A6S6PTP5</accession>